<evidence type="ECO:0000313" key="2">
    <source>
        <dbReference type="EMBL" id="MBM7619336.1"/>
    </source>
</evidence>
<sequence>MDKEQVVEPIWMRLGFPEAPDLMESGKGIGIVILDDIIPHELVQHLGDRLMRVKVAEDFRVTCENINRMEPQPMNAAVKHGMMTLQLLSHMPNQLTRHSHIGLVPAATFIMLAEYEPEKIEAGLKWILEKQEKWNIQILLNLLVPNTREMGTMKPTSKDLLVLAMQPALQAGLLVIAANGNTRVHNNLHPADFLVVGGYDDNGYSNPSLHNAHPAVPWGLNADGDLRPDILAPFSFLPVPYCEENASNRIFSYFGGSCGAASLVAGVCAHLLSKYPEMDIPYMKRLLLQHGEYLHNGDIPVPKLNVAKAVEQYLNGIEGADSSKPFTSNETMDAIMRATSLTEWIERDKITREELWKHLDDESPVVHKTVICYGLRTPKNEMERKKYWDHFHEGNGESGVRLAWLYQLLMDAPPGELNLWMELLNEKDLEITLCVKIYLEMNFREAPEIPYLPDPDPEYISMATEPVREWYVKN</sequence>
<dbReference type="GO" id="GO:0008233">
    <property type="term" value="F:peptidase activity"/>
    <property type="evidence" value="ECO:0007669"/>
    <property type="project" value="UniProtKB-KW"/>
</dbReference>
<dbReference type="EMBL" id="JAFBED010000002">
    <property type="protein sequence ID" value="MBM7619336.1"/>
    <property type="molecule type" value="Genomic_DNA"/>
</dbReference>
<keyword evidence="2" id="KW-0378">Hydrolase</keyword>
<name>A0ABS2NXD9_9BACI</name>
<protein>
    <submittedName>
        <fullName evidence="2">Serine protease AprX</fullName>
        <ecNumber evidence="2">3.4.21.-</ecNumber>
    </submittedName>
</protein>
<dbReference type="SUPFAM" id="SSF52743">
    <property type="entry name" value="Subtilisin-like"/>
    <property type="match status" value="1"/>
</dbReference>
<dbReference type="Proteomes" id="UP000737402">
    <property type="component" value="Unassembled WGS sequence"/>
</dbReference>
<feature type="domain" description="Peptidase S8/S53" evidence="1">
    <location>
        <begin position="164"/>
        <end position="289"/>
    </location>
</feature>
<comment type="caution">
    <text evidence="2">The sequence shown here is derived from an EMBL/GenBank/DDBJ whole genome shotgun (WGS) entry which is preliminary data.</text>
</comment>
<dbReference type="Gene3D" id="3.40.50.200">
    <property type="entry name" value="Peptidase S8/S53 domain"/>
    <property type="match status" value="1"/>
</dbReference>
<proteinExistence type="predicted"/>
<gene>
    <name evidence="2" type="ORF">JOC95_001185</name>
</gene>
<dbReference type="InterPro" id="IPR036852">
    <property type="entry name" value="Peptidase_S8/S53_dom_sf"/>
</dbReference>
<accession>A0ABS2NXD9</accession>
<keyword evidence="2" id="KW-0645">Protease</keyword>
<dbReference type="InterPro" id="IPR000209">
    <property type="entry name" value="Peptidase_S8/S53_dom"/>
</dbReference>
<dbReference type="EC" id="3.4.21.-" evidence="2"/>
<organism evidence="2 3">
    <name type="scientific">Sutcliffiella tianshenii</name>
    <dbReference type="NCBI Taxonomy" id="1463404"/>
    <lineage>
        <taxon>Bacteria</taxon>
        <taxon>Bacillati</taxon>
        <taxon>Bacillota</taxon>
        <taxon>Bacilli</taxon>
        <taxon>Bacillales</taxon>
        <taxon>Bacillaceae</taxon>
        <taxon>Sutcliffiella</taxon>
    </lineage>
</organism>
<reference evidence="2 3" key="1">
    <citation type="submission" date="2021-01" db="EMBL/GenBank/DDBJ databases">
        <title>Genomic Encyclopedia of Type Strains, Phase IV (KMG-IV): sequencing the most valuable type-strain genomes for metagenomic binning, comparative biology and taxonomic classification.</title>
        <authorList>
            <person name="Goeker M."/>
        </authorList>
    </citation>
    <scope>NUCLEOTIDE SEQUENCE [LARGE SCALE GENOMIC DNA]</scope>
    <source>
        <strain evidence="2 3">DSM 25879</strain>
    </source>
</reference>
<evidence type="ECO:0000259" key="1">
    <source>
        <dbReference type="Pfam" id="PF00082"/>
    </source>
</evidence>
<evidence type="ECO:0000313" key="3">
    <source>
        <dbReference type="Proteomes" id="UP000737402"/>
    </source>
</evidence>
<dbReference type="GO" id="GO:0006508">
    <property type="term" value="P:proteolysis"/>
    <property type="evidence" value="ECO:0007669"/>
    <property type="project" value="UniProtKB-KW"/>
</dbReference>
<dbReference type="RefSeq" id="WP_204414328.1">
    <property type="nucleotide sequence ID" value="NZ_JAFBED010000002.1"/>
</dbReference>
<keyword evidence="3" id="KW-1185">Reference proteome</keyword>
<dbReference type="Pfam" id="PF00082">
    <property type="entry name" value="Peptidase_S8"/>
    <property type="match status" value="1"/>
</dbReference>